<evidence type="ECO:0000313" key="2">
    <source>
        <dbReference type="Proteomes" id="UP000094819"/>
    </source>
</evidence>
<name>A0A1E3K3U0_9TREE</name>
<organism evidence="1 2">
    <name type="scientific">Cryptococcus wingfieldii CBS 7118</name>
    <dbReference type="NCBI Taxonomy" id="1295528"/>
    <lineage>
        <taxon>Eukaryota</taxon>
        <taxon>Fungi</taxon>
        <taxon>Dikarya</taxon>
        <taxon>Basidiomycota</taxon>
        <taxon>Agaricomycotina</taxon>
        <taxon>Tremellomycetes</taxon>
        <taxon>Tremellales</taxon>
        <taxon>Cryptococcaceae</taxon>
        <taxon>Cryptococcus</taxon>
    </lineage>
</organism>
<gene>
    <name evidence="1" type="ORF">L198_01082</name>
</gene>
<dbReference type="EMBL" id="AWGH01000002">
    <property type="protein sequence ID" value="ODO07503.1"/>
    <property type="molecule type" value="Genomic_DNA"/>
</dbReference>
<protein>
    <submittedName>
        <fullName evidence="1">Uncharacterized protein</fullName>
    </submittedName>
</protein>
<dbReference type="GeneID" id="30190295"/>
<dbReference type="OrthoDB" id="10417278at2759"/>
<keyword evidence="2" id="KW-1185">Reference proteome</keyword>
<dbReference type="Proteomes" id="UP000094819">
    <property type="component" value="Unassembled WGS sequence"/>
</dbReference>
<dbReference type="AlphaFoldDB" id="A0A1E3K3U0"/>
<accession>A0A1E3K3U0</accession>
<dbReference type="RefSeq" id="XP_019034980.1">
    <property type="nucleotide sequence ID" value="XM_019173254.1"/>
</dbReference>
<proteinExistence type="predicted"/>
<reference evidence="1 2" key="1">
    <citation type="submission" date="2016-06" db="EMBL/GenBank/DDBJ databases">
        <title>Evolution of pathogenesis and genome organization in the Tremellales.</title>
        <authorList>
            <person name="Cuomo C."/>
            <person name="Litvintseva A."/>
            <person name="Heitman J."/>
            <person name="Chen Y."/>
            <person name="Sun S."/>
            <person name="Springer D."/>
            <person name="Dromer F."/>
            <person name="Young S."/>
            <person name="Zeng Q."/>
            <person name="Chapman S."/>
            <person name="Gujja S."/>
            <person name="Saif S."/>
            <person name="Birren B."/>
        </authorList>
    </citation>
    <scope>NUCLEOTIDE SEQUENCE [LARGE SCALE GENOMIC DNA]</scope>
    <source>
        <strain evidence="1 2">CBS 7118</strain>
    </source>
</reference>
<evidence type="ECO:0000313" key="1">
    <source>
        <dbReference type="EMBL" id="ODO07503.1"/>
    </source>
</evidence>
<sequence>MLRDSLDAIGNPPVELDAVEDVVPGIVNVINTSTKEETSGWMWNKDGTKADF</sequence>
<comment type="caution">
    <text evidence="1">The sequence shown here is derived from an EMBL/GenBank/DDBJ whole genome shotgun (WGS) entry which is preliminary data.</text>
</comment>